<gene>
    <name evidence="1" type="ORF">WJX64_12040</name>
</gene>
<organism evidence="1 2">
    <name type="scientific">Leifsonia stereocauli</name>
    <dbReference type="NCBI Taxonomy" id="3134136"/>
    <lineage>
        <taxon>Bacteria</taxon>
        <taxon>Bacillati</taxon>
        <taxon>Actinomycetota</taxon>
        <taxon>Actinomycetes</taxon>
        <taxon>Micrococcales</taxon>
        <taxon>Microbacteriaceae</taxon>
        <taxon>Leifsonia</taxon>
    </lineage>
</organism>
<dbReference type="RefSeq" id="WP_342114362.1">
    <property type="nucleotide sequence ID" value="NZ_JBCAUN010000002.1"/>
</dbReference>
<dbReference type="EMBL" id="JBCLVG010000002">
    <property type="protein sequence ID" value="MEN1947279.1"/>
    <property type="molecule type" value="Genomic_DNA"/>
</dbReference>
<evidence type="ECO:0000313" key="2">
    <source>
        <dbReference type="Proteomes" id="UP001425155"/>
    </source>
</evidence>
<dbReference type="Proteomes" id="UP001425155">
    <property type="component" value="Unassembled WGS sequence"/>
</dbReference>
<comment type="caution">
    <text evidence="1">The sequence shown here is derived from an EMBL/GenBank/DDBJ whole genome shotgun (WGS) entry which is preliminary data.</text>
</comment>
<protein>
    <submittedName>
        <fullName evidence="1">Uncharacterized protein</fullName>
    </submittedName>
</protein>
<sequence length="46" mass="5231">MGRVARDAVDDGLHPVVAELMLLLEPGPDDRALHAPSWRWSYLRTF</sequence>
<name>A0ABU9W5L1_9MICO</name>
<reference evidence="1 2" key="1">
    <citation type="submission" date="2024-03" db="EMBL/GenBank/DDBJ databases">
        <title>YIM 134122 draft genome.</title>
        <authorList>
            <person name="Zuo S."/>
            <person name="Xiong L."/>
        </authorList>
    </citation>
    <scope>NUCLEOTIDE SEQUENCE [LARGE SCALE GENOMIC DNA]</scope>
    <source>
        <strain evidence="1 2">YIM 134122</strain>
    </source>
</reference>
<proteinExistence type="predicted"/>
<evidence type="ECO:0000313" key="1">
    <source>
        <dbReference type="EMBL" id="MEN1947279.1"/>
    </source>
</evidence>
<accession>A0ABU9W5L1</accession>
<keyword evidence="2" id="KW-1185">Reference proteome</keyword>